<evidence type="ECO:0000256" key="1">
    <source>
        <dbReference type="SAM" id="MobiDB-lite"/>
    </source>
</evidence>
<evidence type="ECO:0000313" key="3">
    <source>
        <dbReference type="Proteomes" id="UP001159364"/>
    </source>
</evidence>
<reference evidence="2 3" key="1">
    <citation type="submission" date="2021-09" db="EMBL/GenBank/DDBJ databases">
        <title>Genomic insights and catalytic innovation underlie evolution of tropane alkaloids biosynthesis.</title>
        <authorList>
            <person name="Wang Y.-J."/>
            <person name="Tian T."/>
            <person name="Huang J.-P."/>
            <person name="Huang S.-X."/>
        </authorList>
    </citation>
    <scope>NUCLEOTIDE SEQUENCE [LARGE SCALE GENOMIC DNA]</scope>
    <source>
        <strain evidence="2">KIB-2018</strain>
        <tissue evidence="2">Leaf</tissue>
    </source>
</reference>
<feature type="compositionally biased region" description="Basic and acidic residues" evidence="1">
    <location>
        <begin position="261"/>
        <end position="277"/>
    </location>
</feature>
<feature type="region of interest" description="Disordered" evidence="1">
    <location>
        <begin position="255"/>
        <end position="277"/>
    </location>
</feature>
<sequence length="518" mass="56966">MDFDVDSGSSNLSDSSREVIGSNESFSRFLPYTKLHFREASNESDQLKIHQDINHGSSNSINYSLSDYGGSIDSLNIPIIHLGSRSSQSAALEDLVPMNKIEGFNSIPFTTDKNDGNDTSSRNSSKPKDVGNGSSGLTTRSPASDMARQSVIHGFSPTQSPPIQVMEQPQVFDPHRIPSNIFEKPPTPTEWSLASNDSLFSIRFGNSFTRDHASVKNDLTRSGSKTTKNAELQSSSEVIMITPPPPIVVTSIRNQSANPTVEKRKTDERTSETGKDGCKVNSLKLKDITEGGLINVTIKDDIKSITNPQLEPIKQTPEVSWIPTSTSNPSDERGNRTLSSAPVRKKSSPPSCYCFSCNRSLCCCTWPKWRFGCPSCDCNCPSCDLRCPSCDCKTSCDCNSPSCDCKCPSCNFRCPSCKFGCPSCKFGCPTCRFGCLSCKLGCCCCPPCNFCSNCSCWSWCCNWNCGCKRCFPPCNFCSNCSWSWCCNWNYGCKRCCPPFNMYVPRSLSPSLPNLSNYL</sequence>
<proteinExistence type="predicted"/>
<feature type="compositionally biased region" description="Polar residues" evidence="1">
    <location>
        <begin position="107"/>
        <end position="124"/>
    </location>
</feature>
<protein>
    <submittedName>
        <fullName evidence="2">Uncharacterized protein</fullName>
    </submittedName>
</protein>
<feature type="region of interest" description="Disordered" evidence="1">
    <location>
        <begin position="308"/>
        <end position="347"/>
    </location>
</feature>
<name>A0AAV8U5V0_9ROSI</name>
<feature type="region of interest" description="Disordered" evidence="1">
    <location>
        <begin position="105"/>
        <end position="146"/>
    </location>
</feature>
<keyword evidence="3" id="KW-1185">Reference proteome</keyword>
<accession>A0AAV8U5V0</accession>
<dbReference type="AlphaFoldDB" id="A0AAV8U5V0"/>
<dbReference type="EMBL" id="JAIWQS010000001">
    <property type="protein sequence ID" value="KAJ8774643.1"/>
    <property type="molecule type" value="Genomic_DNA"/>
</dbReference>
<organism evidence="2 3">
    <name type="scientific">Erythroxylum novogranatense</name>
    <dbReference type="NCBI Taxonomy" id="1862640"/>
    <lineage>
        <taxon>Eukaryota</taxon>
        <taxon>Viridiplantae</taxon>
        <taxon>Streptophyta</taxon>
        <taxon>Embryophyta</taxon>
        <taxon>Tracheophyta</taxon>
        <taxon>Spermatophyta</taxon>
        <taxon>Magnoliopsida</taxon>
        <taxon>eudicotyledons</taxon>
        <taxon>Gunneridae</taxon>
        <taxon>Pentapetalae</taxon>
        <taxon>rosids</taxon>
        <taxon>fabids</taxon>
        <taxon>Malpighiales</taxon>
        <taxon>Erythroxylaceae</taxon>
        <taxon>Erythroxylum</taxon>
    </lineage>
</organism>
<gene>
    <name evidence="2" type="ORF">K2173_017089</name>
</gene>
<comment type="caution">
    <text evidence="2">The sequence shown here is derived from an EMBL/GenBank/DDBJ whole genome shotgun (WGS) entry which is preliminary data.</text>
</comment>
<evidence type="ECO:0000313" key="2">
    <source>
        <dbReference type="EMBL" id="KAJ8774643.1"/>
    </source>
</evidence>
<dbReference type="Proteomes" id="UP001159364">
    <property type="component" value="Linkage Group LG01"/>
</dbReference>